<dbReference type="InterPro" id="IPR050600">
    <property type="entry name" value="SETD3_SETD6_MTase"/>
</dbReference>
<dbReference type="InterPro" id="IPR001214">
    <property type="entry name" value="SET_dom"/>
</dbReference>
<keyword evidence="2" id="KW-1185">Reference proteome</keyword>
<name>A0A914IA68_GLORO</name>
<evidence type="ECO:0000313" key="2">
    <source>
        <dbReference type="Proteomes" id="UP000887572"/>
    </source>
</evidence>
<dbReference type="AlphaFoldDB" id="A0A914IA68"/>
<dbReference type="GO" id="GO:0016279">
    <property type="term" value="F:protein-lysine N-methyltransferase activity"/>
    <property type="evidence" value="ECO:0007669"/>
    <property type="project" value="TreeGrafter"/>
</dbReference>
<dbReference type="Pfam" id="PF00856">
    <property type="entry name" value="SET"/>
    <property type="match status" value="1"/>
</dbReference>
<organism evidence="2 3">
    <name type="scientific">Globodera rostochiensis</name>
    <name type="common">Golden nematode worm</name>
    <name type="synonym">Heterodera rostochiensis</name>
    <dbReference type="NCBI Taxonomy" id="31243"/>
    <lineage>
        <taxon>Eukaryota</taxon>
        <taxon>Metazoa</taxon>
        <taxon>Ecdysozoa</taxon>
        <taxon>Nematoda</taxon>
        <taxon>Chromadorea</taxon>
        <taxon>Rhabditida</taxon>
        <taxon>Tylenchina</taxon>
        <taxon>Tylenchomorpha</taxon>
        <taxon>Tylenchoidea</taxon>
        <taxon>Heteroderidae</taxon>
        <taxon>Heteroderinae</taxon>
        <taxon>Globodera</taxon>
    </lineage>
</organism>
<dbReference type="SUPFAM" id="SSF82199">
    <property type="entry name" value="SET domain"/>
    <property type="match status" value="1"/>
</dbReference>
<dbReference type="InterPro" id="IPR046341">
    <property type="entry name" value="SET_dom_sf"/>
</dbReference>
<dbReference type="Gene3D" id="3.90.1410.10">
    <property type="entry name" value="set domain protein methyltransferase, domain 1"/>
    <property type="match status" value="1"/>
</dbReference>
<reference evidence="3" key="1">
    <citation type="submission" date="2022-11" db="UniProtKB">
        <authorList>
            <consortium name="WormBaseParasite"/>
        </authorList>
    </citation>
    <scope>IDENTIFICATION</scope>
</reference>
<feature type="domain" description="SET" evidence="1">
    <location>
        <begin position="28"/>
        <end position="381"/>
    </location>
</feature>
<dbReference type="PANTHER" id="PTHR13271">
    <property type="entry name" value="UNCHARACTERIZED PUTATIVE METHYLTRANSFERASE"/>
    <property type="match status" value="1"/>
</dbReference>
<dbReference type="PANTHER" id="PTHR13271:SF151">
    <property type="entry name" value="SET DOMAIN-CONTAINING PROTEIN 4"/>
    <property type="match status" value="1"/>
</dbReference>
<protein>
    <submittedName>
        <fullName evidence="3">SET domain-containing protein</fullName>
    </submittedName>
</protein>
<proteinExistence type="predicted"/>
<dbReference type="Proteomes" id="UP000887572">
    <property type="component" value="Unplaced"/>
</dbReference>
<evidence type="ECO:0000313" key="3">
    <source>
        <dbReference type="WBParaSite" id="Gr19_v10_g8320.t1"/>
    </source>
</evidence>
<sequence>MFRDDAMANFERWLHTQQQRGDGQLLWPKVELRRPVDDESMGYGLFAREDIRLNEIAIKVPERTMLTAGMVADIPEYAYIMERVQLDPAEVLALFFCFERVHFDCFCEQSADGVPFLVQWEMDIPPGFARFIQMRKSRRPHQKSADDDDEFWWRPYLGILPLRFGTPLFRHFLRGDDFCRLRRVADKLPQEAKSKLLGQLAELRVLEKKLFNLLYPFSNCVQKANGRRSLEGETFDASNFDKLPRESIEFWREMCCWAWHVVNTRCIFLTTAIPRGTMPAAAADSNGGRVGGCDGRWTAGGQKIFQRVHIQLPITVTTTDRGEEEEDYGGSLAIVPLVDMLNHSTDAQCVAMFDHKHSRHYLIRADQHFVPAGNQLFVCYGAHDNARLWVEYGFRMNAWNPFNRVAMPQDLFIALAERCGVRVSDRRREVLGKANLCCTIYATDDEPSFALRKSCTILLLEREKLQNWSQHIFGDYFGEGQPPPPPSPRGEMKLLGSILGLLQKALEGRKANCCVAGGDEDDDGEEEEETALLCSLWDDQIDIVRRMAAHLAEEDKKTIDQNAEMDEDTGGRLLI</sequence>
<evidence type="ECO:0000259" key="1">
    <source>
        <dbReference type="PROSITE" id="PS50280"/>
    </source>
</evidence>
<dbReference type="PROSITE" id="PS50280">
    <property type="entry name" value="SET"/>
    <property type="match status" value="1"/>
</dbReference>
<dbReference type="WBParaSite" id="Gr19_v10_g8320.t1">
    <property type="protein sequence ID" value="Gr19_v10_g8320.t1"/>
    <property type="gene ID" value="Gr19_v10_g8320"/>
</dbReference>
<accession>A0A914IA68</accession>